<dbReference type="Proteomes" id="UP000216339">
    <property type="component" value="Unassembled WGS sequence"/>
</dbReference>
<comment type="caution">
    <text evidence="1">The sequence shown here is derived from an EMBL/GenBank/DDBJ whole genome shotgun (WGS) entry which is preliminary data.</text>
</comment>
<evidence type="ECO:0000313" key="1">
    <source>
        <dbReference type="EMBL" id="PAP75658.1"/>
    </source>
</evidence>
<proteinExistence type="predicted"/>
<dbReference type="RefSeq" id="WP_095509301.1">
    <property type="nucleotide sequence ID" value="NZ_MQWD01000001.1"/>
</dbReference>
<sequence>MDFTAVDLRVGTVVEAVVEGDALRLTIDLGGVQREATTHVTENYGPDDVRGTQVVVVTNGPEPVVLAAVSPSQGAVLLRPDRPVADGTQVV</sequence>
<dbReference type="SUPFAM" id="SSF50249">
    <property type="entry name" value="Nucleic acid-binding proteins"/>
    <property type="match status" value="1"/>
</dbReference>
<organism evidence="1 2">
    <name type="scientific">Rubrivirga marina</name>
    <dbReference type="NCBI Taxonomy" id="1196024"/>
    <lineage>
        <taxon>Bacteria</taxon>
        <taxon>Pseudomonadati</taxon>
        <taxon>Rhodothermota</taxon>
        <taxon>Rhodothermia</taxon>
        <taxon>Rhodothermales</taxon>
        <taxon>Rubricoccaceae</taxon>
        <taxon>Rubrivirga</taxon>
    </lineage>
</organism>
<dbReference type="OrthoDB" id="9794564at2"/>
<reference evidence="1 2" key="1">
    <citation type="submission" date="2016-11" db="EMBL/GenBank/DDBJ databases">
        <title>Study of marine rhodopsin-containing bacteria.</title>
        <authorList>
            <person name="Yoshizawa S."/>
            <person name="Kumagai Y."/>
            <person name="Kogure K."/>
        </authorList>
    </citation>
    <scope>NUCLEOTIDE SEQUENCE [LARGE SCALE GENOMIC DNA]</scope>
    <source>
        <strain evidence="1 2">SAORIC-28</strain>
    </source>
</reference>
<protein>
    <recommendedName>
        <fullName evidence="3">tRNA-binding protein</fullName>
    </recommendedName>
</protein>
<dbReference type="Gene3D" id="2.40.50.140">
    <property type="entry name" value="Nucleic acid-binding proteins"/>
    <property type="match status" value="1"/>
</dbReference>
<evidence type="ECO:0008006" key="3">
    <source>
        <dbReference type="Google" id="ProtNLM"/>
    </source>
</evidence>
<accession>A0A271IXI9</accession>
<dbReference type="AlphaFoldDB" id="A0A271IXI9"/>
<gene>
    <name evidence="1" type="ORF">BSZ37_04020</name>
</gene>
<evidence type="ECO:0000313" key="2">
    <source>
        <dbReference type="Proteomes" id="UP000216339"/>
    </source>
</evidence>
<dbReference type="EMBL" id="MQWD01000001">
    <property type="protein sequence ID" value="PAP75658.1"/>
    <property type="molecule type" value="Genomic_DNA"/>
</dbReference>
<keyword evidence="2" id="KW-1185">Reference proteome</keyword>
<name>A0A271IXI9_9BACT</name>
<dbReference type="InterPro" id="IPR012340">
    <property type="entry name" value="NA-bd_OB-fold"/>
</dbReference>